<dbReference type="RefSeq" id="WP_216837660.1">
    <property type="nucleotide sequence ID" value="NZ_JAFNJS010000005.1"/>
</dbReference>
<evidence type="ECO:0000313" key="3">
    <source>
        <dbReference type="Proteomes" id="UP001595420"/>
    </source>
</evidence>
<accession>A0ABV7BZL5</accession>
<dbReference type="InterPro" id="IPR001387">
    <property type="entry name" value="Cro/C1-type_HTH"/>
</dbReference>
<reference evidence="3" key="1">
    <citation type="journal article" date="2019" name="Int. J. Syst. Evol. Microbiol.">
        <title>The Global Catalogue of Microorganisms (GCM) 10K type strain sequencing project: providing services to taxonomists for standard genome sequencing and annotation.</title>
        <authorList>
            <consortium name="The Broad Institute Genomics Platform"/>
            <consortium name="The Broad Institute Genome Sequencing Center for Infectious Disease"/>
            <person name="Wu L."/>
            <person name="Ma J."/>
        </authorList>
    </citation>
    <scope>NUCLEOTIDE SEQUENCE [LARGE SCALE GENOMIC DNA]</scope>
    <source>
        <strain evidence="3">CGMCC 1.16855</strain>
    </source>
</reference>
<dbReference type="SMART" id="SM00530">
    <property type="entry name" value="HTH_XRE"/>
    <property type="match status" value="1"/>
</dbReference>
<sequence>MNASPNGTDCAITASQVRAGRALLGWSQDDLAGRSSVPRRTIARLEADQGQPQRRTLAAIRTALEAAGVDFIAENGGGPGVRLRKG</sequence>
<proteinExistence type="predicted"/>
<feature type="domain" description="HTH cro/C1-type" evidence="1">
    <location>
        <begin position="17"/>
        <end position="71"/>
    </location>
</feature>
<dbReference type="PROSITE" id="PS50943">
    <property type="entry name" value="HTH_CROC1"/>
    <property type="match status" value="1"/>
</dbReference>
<evidence type="ECO:0000313" key="2">
    <source>
        <dbReference type="EMBL" id="MFC3001570.1"/>
    </source>
</evidence>
<comment type="caution">
    <text evidence="2">The sequence shown here is derived from an EMBL/GenBank/DDBJ whole genome shotgun (WGS) entry which is preliminary data.</text>
</comment>
<gene>
    <name evidence="2" type="ORF">ACFOD3_16810</name>
</gene>
<dbReference type="EMBL" id="JBHRSB010000005">
    <property type="protein sequence ID" value="MFC3001570.1"/>
    <property type="molecule type" value="Genomic_DNA"/>
</dbReference>
<dbReference type="Proteomes" id="UP001595420">
    <property type="component" value="Unassembled WGS sequence"/>
</dbReference>
<keyword evidence="3" id="KW-1185">Reference proteome</keyword>
<dbReference type="Pfam" id="PF01381">
    <property type="entry name" value="HTH_3"/>
    <property type="match status" value="1"/>
</dbReference>
<dbReference type="CDD" id="cd00093">
    <property type="entry name" value="HTH_XRE"/>
    <property type="match status" value="1"/>
</dbReference>
<name>A0ABV7BZL5_9PROT</name>
<organism evidence="2 3">
    <name type="scientific">Falsiroseomonas tokyonensis</name>
    <dbReference type="NCBI Taxonomy" id="430521"/>
    <lineage>
        <taxon>Bacteria</taxon>
        <taxon>Pseudomonadati</taxon>
        <taxon>Pseudomonadota</taxon>
        <taxon>Alphaproteobacteria</taxon>
        <taxon>Acetobacterales</taxon>
        <taxon>Roseomonadaceae</taxon>
        <taxon>Falsiroseomonas</taxon>
    </lineage>
</organism>
<evidence type="ECO:0000259" key="1">
    <source>
        <dbReference type="PROSITE" id="PS50943"/>
    </source>
</evidence>
<protein>
    <submittedName>
        <fullName evidence="2">Multiprotein-bridging factor 1 family protein</fullName>
    </submittedName>
</protein>